<dbReference type="FunFam" id="2.70.70.10:FF:000006">
    <property type="entry name" value="M23 family peptidase"/>
    <property type="match status" value="1"/>
</dbReference>
<dbReference type="Gene3D" id="2.70.70.10">
    <property type="entry name" value="Glucose Permease (Domain IIA)"/>
    <property type="match status" value="1"/>
</dbReference>
<dbReference type="Pfam" id="PF01551">
    <property type="entry name" value="Peptidase_M23"/>
    <property type="match status" value="1"/>
</dbReference>
<evidence type="ECO:0000256" key="1">
    <source>
        <dbReference type="SAM" id="Coils"/>
    </source>
</evidence>
<protein>
    <submittedName>
        <fullName evidence="4">Peptidase M23-like protein</fullName>
    </submittedName>
</protein>
<organism evidence="4 5">
    <name type="scientific">Pseudofulvimonas gallinarii</name>
    <dbReference type="NCBI Taxonomy" id="634155"/>
    <lineage>
        <taxon>Bacteria</taxon>
        <taxon>Pseudomonadati</taxon>
        <taxon>Pseudomonadota</taxon>
        <taxon>Gammaproteobacteria</taxon>
        <taxon>Lysobacterales</taxon>
        <taxon>Rhodanobacteraceae</taxon>
        <taxon>Pseudofulvimonas</taxon>
    </lineage>
</organism>
<name>A0A4R3L2L8_9GAMM</name>
<dbReference type="AlphaFoldDB" id="A0A4R3L2L8"/>
<keyword evidence="2" id="KW-0812">Transmembrane</keyword>
<feature type="coiled-coil region" evidence="1">
    <location>
        <begin position="52"/>
        <end position="104"/>
    </location>
</feature>
<keyword evidence="2" id="KW-0472">Membrane</keyword>
<dbReference type="InterPro" id="IPR011055">
    <property type="entry name" value="Dup_hybrid_motif"/>
</dbReference>
<dbReference type="PANTHER" id="PTHR21666:SF291">
    <property type="entry name" value="STAGE II SPORULATION PROTEIN Q"/>
    <property type="match status" value="1"/>
</dbReference>
<keyword evidence="2" id="KW-1133">Transmembrane helix</keyword>
<dbReference type="InterPro" id="IPR016047">
    <property type="entry name" value="M23ase_b-sheet_dom"/>
</dbReference>
<dbReference type="PANTHER" id="PTHR21666">
    <property type="entry name" value="PEPTIDASE-RELATED"/>
    <property type="match status" value="1"/>
</dbReference>
<dbReference type="SUPFAM" id="SSF51261">
    <property type="entry name" value="Duplicated hybrid motif"/>
    <property type="match status" value="1"/>
</dbReference>
<evidence type="ECO:0000259" key="3">
    <source>
        <dbReference type="Pfam" id="PF01551"/>
    </source>
</evidence>
<feature type="domain" description="M23ase beta-sheet core" evidence="3">
    <location>
        <begin position="207"/>
        <end position="301"/>
    </location>
</feature>
<dbReference type="Proteomes" id="UP000294599">
    <property type="component" value="Unassembled WGS sequence"/>
</dbReference>
<sequence>MNIIILSDKLSAPRRIALNGRRLTLIAVAAITAMATVSGLAFVGGTRVGQSQQTASAEVQKLRDQLAQYESGLVDVRQASQRDINALALRLGELKAEATRLNALGERLTAVGKLDQGEFNFREAPAVGGPQTLPQVGSIDPEDFLKSLGDLERQFAEQSSQLSLIEEFLLGRDVERDLTPAGWPIKQGYISSSFGYRSDPFTGGRDLHTGIDFPGNIGDDVYAVADGVVAFSGMHFGYGNMVEIDHGNGYRTRYAHHSKNLVRVGDVVKTGQKVGEMGRTGRATGVHLHFEVWHNERPVNPLTFVKATREGQQAS</sequence>
<reference evidence="4 5" key="1">
    <citation type="submission" date="2019-03" db="EMBL/GenBank/DDBJ databases">
        <title>Genomic Encyclopedia of Type Strains, Phase IV (KMG-IV): sequencing the most valuable type-strain genomes for metagenomic binning, comparative biology and taxonomic classification.</title>
        <authorList>
            <person name="Goeker M."/>
        </authorList>
    </citation>
    <scope>NUCLEOTIDE SEQUENCE [LARGE SCALE GENOMIC DNA]</scope>
    <source>
        <strain evidence="4 5">DSM 21944</strain>
    </source>
</reference>
<dbReference type="RefSeq" id="WP_164484147.1">
    <property type="nucleotide sequence ID" value="NZ_JBHLWF010000029.1"/>
</dbReference>
<dbReference type="InterPro" id="IPR050570">
    <property type="entry name" value="Cell_wall_metabolism_enzyme"/>
</dbReference>
<dbReference type="EMBL" id="SMAF01000026">
    <property type="protein sequence ID" value="TCS93709.1"/>
    <property type="molecule type" value="Genomic_DNA"/>
</dbReference>
<proteinExistence type="predicted"/>
<gene>
    <name evidence="4" type="ORF">EDC25_12630</name>
</gene>
<dbReference type="GO" id="GO:0004222">
    <property type="term" value="F:metalloendopeptidase activity"/>
    <property type="evidence" value="ECO:0007669"/>
    <property type="project" value="TreeGrafter"/>
</dbReference>
<keyword evidence="1" id="KW-0175">Coiled coil</keyword>
<keyword evidence="5" id="KW-1185">Reference proteome</keyword>
<dbReference type="CDD" id="cd12797">
    <property type="entry name" value="M23_peptidase"/>
    <property type="match status" value="1"/>
</dbReference>
<accession>A0A4R3L2L8</accession>
<feature type="transmembrane region" description="Helical" evidence="2">
    <location>
        <begin position="23"/>
        <end position="43"/>
    </location>
</feature>
<comment type="caution">
    <text evidence="4">The sequence shown here is derived from an EMBL/GenBank/DDBJ whole genome shotgun (WGS) entry which is preliminary data.</text>
</comment>
<evidence type="ECO:0000313" key="5">
    <source>
        <dbReference type="Proteomes" id="UP000294599"/>
    </source>
</evidence>
<evidence type="ECO:0000313" key="4">
    <source>
        <dbReference type="EMBL" id="TCS93709.1"/>
    </source>
</evidence>
<evidence type="ECO:0000256" key="2">
    <source>
        <dbReference type="SAM" id="Phobius"/>
    </source>
</evidence>